<dbReference type="KEGG" id="vra:111240700"/>
<gene>
    <name evidence="3" type="primary">LOC111240700</name>
</gene>
<keyword evidence="2" id="KW-1185">Reference proteome</keyword>
<sequence>MKLENIKLASNLQNLQHDYANLKQDSVENNEVCGELLLKQRRELVAAKTDLALKDREYEIVEISERVMKQMCDEFKRDKEKALEDLRKMHIRMDDAEQQAKAAMAKLKKERWHRAETEKKHRELINQLRECIVEQRQVIENWRRSFSQLASLANEAIKDVPGLLADAESVMPIFNPPKKIETFLNYCKKLIRKIKNVMARARDN</sequence>
<dbReference type="AlphaFoldDB" id="A0A3Q0EJ10"/>
<name>A0A3Q0EJ10_VIGRR</name>
<organism evidence="2 3">
    <name type="scientific">Vigna radiata var. radiata</name>
    <name type="common">Mung bean</name>
    <name type="synonym">Phaseolus aureus</name>
    <dbReference type="NCBI Taxonomy" id="3916"/>
    <lineage>
        <taxon>Eukaryota</taxon>
        <taxon>Viridiplantae</taxon>
        <taxon>Streptophyta</taxon>
        <taxon>Embryophyta</taxon>
        <taxon>Tracheophyta</taxon>
        <taxon>Spermatophyta</taxon>
        <taxon>Magnoliopsida</taxon>
        <taxon>eudicotyledons</taxon>
        <taxon>Gunneridae</taxon>
        <taxon>Pentapetalae</taxon>
        <taxon>rosids</taxon>
        <taxon>fabids</taxon>
        <taxon>Fabales</taxon>
        <taxon>Fabaceae</taxon>
        <taxon>Papilionoideae</taxon>
        <taxon>50 kb inversion clade</taxon>
        <taxon>NPAAA clade</taxon>
        <taxon>indigoferoid/millettioid clade</taxon>
        <taxon>Phaseoleae</taxon>
        <taxon>Vigna</taxon>
    </lineage>
</organism>
<accession>A0A3Q0EJ10</accession>
<evidence type="ECO:0000256" key="1">
    <source>
        <dbReference type="SAM" id="Coils"/>
    </source>
</evidence>
<dbReference type="GeneID" id="111240700"/>
<reference evidence="3" key="1">
    <citation type="submission" date="2025-08" db="UniProtKB">
        <authorList>
            <consortium name="RefSeq"/>
        </authorList>
    </citation>
    <scope>IDENTIFICATION</scope>
    <source>
        <tissue evidence="3">Leaf</tissue>
    </source>
</reference>
<evidence type="ECO:0000313" key="3">
    <source>
        <dbReference type="RefSeq" id="XP_022631968.1"/>
    </source>
</evidence>
<evidence type="ECO:0000313" key="2">
    <source>
        <dbReference type="Proteomes" id="UP000087766"/>
    </source>
</evidence>
<keyword evidence="1" id="KW-0175">Coiled coil</keyword>
<dbReference type="RefSeq" id="XP_022631968.1">
    <property type="nucleotide sequence ID" value="XM_022776247.1"/>
</dbReference>
<dbReference type="Proteomes" id="UP000087766">
    <property type="component" value="Unplaced"/>
</dbReference>
<feature type="coiled-coil region" evidence="1">
    <location>
        <begin position="79"/>
        <end position="134"/>
    </location>
</feature>
<proteinExistence type="predicted"/>
<dbReference type="OrthoDB" id="1459749at2759"/>
<protein>
    <submittedName>
        <fullName evidence="3">Uncharacterized protein LOC111240700</fullName>
    </submittedName>
</protein>